<keyword evidence="1" id="KW-0472">Membrane</keyword>
<dbReference type="KEGG" id="dmm:dnm_058560"/>
<proteinExistence type="predicted"/>
<gene>
    <name evidence="2" type="ORF">dnm_058560</name>
</gene>
<evidence type="ECO:0000256" key="1">
    <source>
        <dbReference type="SAM" id="Phobius"/>
    </source>
</evidence>
<evidence type="ECO:0000313" key="2">
    <source>
        <dbReference type="EMBL" id="QTA89799.1"/>
    </source>
</evidence>
<name>A0A975BRB9_9BACT</name>
<feature type="transmembrane region" description="Helical" evidence="1">
    <location>
        <begin position="20"/>
        <end position="37"/>
    </location>
</feature>
<keyword evidence="1" id="KW-1133">Transmembrane helix</keyword>
<reference evidence="2" key="1">
    <citation type="journal article" date="2021" name="Microb. Physiol.">
        <title>Proteogenomic Insights into the Physiology of Marine, Sulfate-Reducing, Filamentous Desulfonema limicola and Desulfonema magnum.</title>
        <authorList>
            <person name="Schnaars V."/>
            <person name="Wohlbrand L."/>
            <person name="Scheve S."/>
            <person name="Hinrichs C."/>
            <person name="Reinhardt R."/>
            <person name="Rabus R."/>
        </authorList>
    </citation>
    <scope>NUCLEOTIDE SEQUENCE</scope>
    <source>
        <strain evidence="2">4be13</strain>
    </source>
</reference>
<protein>
    <submittedName>
        <fullName evidence="2">Uncharacterized protein</fullName>
    </submittedName>
</protein>
<dbReference type="Proteomes" id="UP000663722">
    <property type="component" value="Chromosome"/>
</dbReference>
<keyword evidence="3" id="KW-1185">Reference proteome</keyword>
<accession>A0A975BRB9</accession>
<organism evidence="2 3">
    <name type="scientific">Desulfonema magnum</name>
    <dbReference type="NCBI Taxonomy" id="45655"/>
    <lineage>
        <taxon>Bacteria</taxon>
        <taxon>Pseudomonadati</taxon>
        <taxon>Thermodesulfobacteriota</taxon>
        <taxon>Desulfobacteria</taxon>
        <taxon>Desulfobacterales</taxon>
        <taxon>Desulfococcaceae</taxon>
        <taxon>Desulfonema</taxon>
    </lineage>
</organism>
<keyword evidence="1" id="KW-0812">Transmembrane</keyword>
<sequence length="68" mass="7793">MHIISLNFVHHYFFTRCSSFFSVIPAFAGFGVNSVFCPNRGRKPDHRVFRTPPTLNLETKSLKAFSIC</sequence>
<evidence type="ECO:0000313" key="3">
    <source>
        <dbReference type="Proteomes" id="UP000663722"/>
    </source>
</evidence>
<dbReference type="EMBL" id="CP061800">
    <property type="protein sequence ID" value="QTA89799.1"/>
    <property type="molecule type" value="Genomic_DNA"/>
</dbReference>
<dbReference type="AlphaFoldDB" id="A0A975BRB9"/>